<evidence type="ECO:0000259" key="8">
    <source>
        <dbReference type="PROSITE" id="PS50109"/>
    </source>
</evidence>
<evidence type="ECO:0000256" key="3">
    <source>
        <dbReference type="ARBA" id="ARBA00022553"/>
    </source>
</evidence>
<evidence type="ECO:0000313" key="10">
    <source>
        <dbReference type="EMBL" id="MDC1754076.1"/>
    </source>
</evidence>
<dbReference type="SUPFAM" id="SSF55874">
    <property type="entry name" value="ATPase domain of HSP90 chaperone/DNA topoisomerase II/histidine kinase"/>
    <property type="match status" value="1"/>
</dbReference>
<dbReference type="AlphaFoldDB" id="A0AAW6G4U6"/>
<keyword evidence="7" id="KW-0472">Membrane</keyword>
<dbReference type="SMART" id="SM00448">
    <property type="entry name" value="REC"/>
    <property type="match status" value="1"/>
</dbReference>
<dbReference type="GO" id="GO:0005886">
    <property type="term" value="C:plasma membrane"/>
    <property type="evidence" value="ECO:0007669"/>
    <property type="project" value="TreeGrafter"/>
</dbReference>
<dbReference type="PANTHER" id="PTHR43047:SF72">
    <property type="entry name" value="OSMOSENSING HISTIDINE PROTEIN KINASE SLN1"/>
    <property type="match status" value="1"/>
</dbReference>
<dbReference type="InterPro" id="IPR003661">
    <property type="entry name" value="HisK_dim/P_dom"/>
</dbReference>
<evidence type="ECO:0000259" key="9">
    <source>
        <dbReference type="PROSITE" id="PS50110"/>
    </source>
</evidence>
<evidence type="ECO:0000313" key="11">
    <source>
        <dbReference type="Proteomes" id="UP001218502"/>
    </source>
</evidence>
<dbReference type="Pfam" id="PF02518">
    <property type="entry name" value="HATPase_c"/>
    <property type="match status" value="1"/>
</dbReference>
<dbReference type="Gene3D" id="3.30.565.10">
    <property type="entry name" value="Histidine kinase-like ATPase, C-terminal domain"/>
    <property type="match status" value="1"/>
</dbReference>
<comment type="catalytic activity">
    <reaction evidence="1">
        <text>ATP + protein L-histidine = ADP + protein N-phospho-L-histidine.</text>
        <dbReference type="EC" id="2.7.13.3"/>
    </reaction>
</comment>
<dbReference type="EMBL" id="JAQNQY010000022">
    <property type="protein sequence ID" value="MDC1754076.1"/>
    <property type="molecule type" value="Genomic_DNA"/>
</dbReference>
<feature type="modified residue" description="4-aspartylphosphate" evidence="6">
    <location>
        <position position="589"/>
    </location>
</feature>
<keyword evidence="3 6" id="KW-0597">Phosphoprotein</keyword>
<dbReference type="SMART" id="SM00387">
    <property type="entry name" value="HATPase_c"/>
    <property type="match status" value="1"/>
</dbReference>
<protein>
    <recommendedName>
        <fullName evidence="2">histidine kinase</fullName>
        <ecNumber evidence="2">2.7.13.3</ecNumber>
    </recommendedName>
</protein>
<dbReference type="PROSITE" id="PS50110">
    <property type="entry name" value="RESPONSE_REGULATORY"/>
    <property type="match status" value="1"/>
</dbReference>
<dbReference type="PROSITE" id="PS50109">
    <property type="entry name" value="HIS_KIN"/>
    <property type="match status" value="1"/>
</dbReference>
<keyword evidence="7" id="KW-0812">Transmembrane</keyword>
<dbReference type="EC" id="2.7.13.3" evidence="2"/>
<keyword evidence="4" id="KW-0808">Transferase</keyword>
<dbReference type="PROSITE" id="PS51257">
    <property type="entry name" value="PROKAR_LIPOPROTEIN"/>
    <property type="match status" value="1"/>
</dbReference>
<dbReference type="InterPro" id="IPR036641">
    <property type="entry name" value="HPT_dom_sf"/>
</dbReference>
<dbReference type="Gene3D" id="3.40.50.2300">
    <property type="match status" value="1"/>
</dbReference>
<gene>
    <name evidence="10" type="ORF">POY80_16680</name>
</gene>
<dbReference type="PANTHER" id="PTHR43047">
    <property type="entry name" value="TWO-COMPONENT HISTIDINE PROTEIN KINASE"/>
    <property type="match status" value="1"/>
</dbReference>
<evidence type="ECO:0000256" key="6">
    <source>
        <dbReference type="PROSITE-ProRule" id="PRU00169"/>
    </source>
</evidence>
<dbReference type="InterPro" id="IPR011006">
    <property type="entry name" value="CheY-like_superfamily"/>
</dbReference>
<keyword evidence="5 10" id="KW-0418">Kinase</keyword>
<dbReference type="CDD" id="cd17546">
    <property type="entry name" value="REC_hyHK_CKI1_RcsC-like"/>
    <property type="match status" value="1"/>
</dbReference>
<dbReference type="GO" id="GO:0000155">
    <property type="term" value="F:phosphorelay sensor kinase activity"/>
    <property type="evidence" value="ECO:0007669"/>
    <property type="project" value="InterPro"/>
</dbReference>
<sequence>MRKKYFKVPEISIQHKILVGHLILFAIIACIFGILQHERMRISDIEKEARHVQQVQRKVNTVHRHITLLAMLGETAISWERKDFADYRSLRQYVDSTLLDIRKENEIHVARSQVDSLRSLLKIKEEHLAQIMYLIQSRDGHGVLQFSKIPYNVFPQTITRKKKGLAGFFGGKETVEVTPSTSAALHALNKELLSMQNELNDNIDVCTDSLRRHNKVINGKLRSLMTTMNDQAEQILEEKEKQLNASYDRSKSIITWLVISAVILLIVSYLIIQKDLREKQKTSNMLEETIEQNAALLQMRNKIILTISHDIRSPLNVISATVDLARREVDNQRRDTYLSNIESVCLHVVHLLNNLLDVYRLNQSKEECNYVPFSLHEMLDRIASRFSGLVNDKGLLFNTSFDNTDVRLRGDVGRIEQIVGNLLSNAIKFTECGGISFHAGYSQGKLYLEVTDSGIGMTEETLARIFRPFERQMTANNTDGFGLGLSIIQGLVHLFNGEIDVKSKIHQGSTFKVTLPLEETDEPLECEKPVLIHTGHLPHNILVIDDDSMLRAVIKDLLERNGINCTTCASAKELVKEMREKDYDLLLTDIQMPGTNGFNLLTLLRHSNIGNSRTIPVIAMTARGEQTKESLQEAGFTDCIYKPFSCNELLNLLSSINQCHVAASPPSDLDALLSEVLDKEKLLFTLIEQSRKDQDELLAALSASNRRQMREIVHRMQPVWELLHMEDILFEYRDILKDDQVSDVVLKNHTRQIISHVSTLMTKAEKELTRLKNEKESIDC</sequence>
<evidence type="ECO:0000256" key="1">
    <source>
        <dbReference type="ARBA" id="ARBA00000085"/>
    </source>
</evidence>
<dbReference type="InterPro" id="IPR001789">
    <property type="entry name" value="Sig_transdc_resp-reg_receiver"/>
</dbReference>
<dbReference type="InterPro" id="IPR005467">
    <property type="entry name" value="His_kinase_dom"/>
</dbReference>
<dbReference type="InterPro" id="IPR036097">
    <property type="entry name" value="HisK_dim/P_sf"/>
</dbReference>
<dbReference type="Pfam" id="PF00072">
    <property type="entry name" value="Response_reg"/>
    <property type="match status" value="1"/>
</dbReference>
<dbReference type="GO" id="GO:0009927">
    <property type="term" value="F:histidine phosphotransfer kinase activity"/>
    <property type="evidence" value="ECO:0007669"/>
    <property type="project" value="TreeGrafter"/>
</dbReference>
<feature type="transmembrane region" description="Helical" evidence="7">
    <location>
        <begin position="253"/>
        <end position="272"/>
    </location>
</feature>
<dbReference type="InterPro" id="IPR004358">
    <property type="entry name" value="Sig_transdc_His_kin-like_C"/>
</dbReference>
<dbReference type="PRINTS" id="PR00344">
    <property type="entry name" value="BCTRLSENSOR"/>
</dbReference>
<dbReference type="SMART" id="SM00388">
    <property type="entry name" value="HisKA"/>
    <property type="match status" value="1"/>
</dbReference>
<dbReference type="SUPFAM" id="SSF52172">
    <property type="entry name" value="CheY-like"/>
    <property type="match status" value="1"/>
</dbReference>
<accession>A0AAW6G4U6</accession>
<dbReference type="Proteomes" id="UP001218502">
    <property type="component" value="Unassembled WGS sequence"/>
</dbReference>
<dbReference type="SUPFAM" id="SSF47384">
    <property type="entry name" value="Homodimeric domain of signal transducing histidine kinase"/>
    <property type="match status" value="1"/>
</dbReference>
<feature type="transmembrane region" description="Helical" evidence="7">
    <location>
        <begin position="17"/>
        <end position="35"/>
    </location>
</feature>
<dbReference type="RefSeq" id="WP_195357783.1">
    <property type="nucleotide sequence ID" value="NZ_JAQNQY010000022.1"/>
</dbReference>
<proteinExistence type="predicted"/>
<dbReference type="Gene3D" id="1.10.287.130">
    <property type="match status" value="1"/>
</dbReference>
<name>A0AAW6G4U6_BACUN</name>
<evidence type="ECO:0000256" key="2">
    <source>
        <dbReference type="ARBA" id="ARBA00012438"/>
    </source>
</evidence>
<dbReference type="Pfam" id="PF00512">
    <property type="entry name" value="HisKA"/>
    <property type="match status" value="1"/>
</dbReference>
<dbReference type="SUPFAM" id="SSF47226">
    <property type="entry name" value="Histidine-containing phosphotransfer domain, HPT domain"/>
    <property type="match status" value="1"/>
</dbReference>
<evidence type="ECO:0000256" key="4">
    <source>
        <dbReference type="ARBA" id="ARBA00022679"/>
    </source>
</evidence>
<evidence type="ECO:0000256" key="5">
    <source>
        <dbReference type="ARBA" id="ARBA00022777"/>
    </source>
</evidence>
<feature type="domain" description="Histidine kinase" evidence="8">
    <location>
        <begin position="306"/>
        <end position="519"/>
    </location>
</feature>
<dbReference type="CDD" id="cd00082">
    <property type="entry name" value="HisKA"/>
    <property type="match status" value="1"/>
</dbReference>
<feature type="domain" description="Response regulatory" evidence="9">
    <location>
        <begin position="540"/>
        <end position="657"/>
    </location>
</feature>
<reference evidence="10" key="1">
    <citation type="submission" date="2022-10" db="EMBL/GenBank/DDBJ databases">
        <title>Human gut microbiome strain richness.</title>
        <authorList>
            <person name="Chen-Liaw A."/>
        </authorList>
    </citation>
    <scope>NUCLEOTIDE SEQUENCE</scope>
    <source>
        <strain evidence="10">A1_m1001262Bd0_191120</strain>
    </source>
</reference>
<organism evidence="10 11">
    <name type="scientific">Bacteroides uniformis</name>
    <dbReference type="NCBI Taxonomy" id="820"/>
    <lineage>
        <taxon>Bacteria</taxon>
        <taxon>Pseudomonadati</taxon>
        <taxon>Bacteroidota</taxon>
        <taxon>Bacteroidia</taxon>
        <taxon>Bacteroidales</taxon>
        <taxon>Bacteroidaceae</taxon>
        <taxon>Bacteroides</taxon>
    </lineage>
</organism>
<evidence type="ECO:0000256" key="7">
    <source>
        <dbReference type="SAM" id="Phobius"/>
    </source>
</evidence>
<keyword evidence="7" id="KW-1133">Transmembrane helix</keyword>
<comment type="caution">
    <text evidence="10">The sequence shown here is derived from an EMBL/GenBank/DDBJ whole genome shotgun (WGS) entry which is preliminary data.</text>
</comment>
<dbReference type="InterPro" id="IPR003594">
    <property type="entry name" value="HATPase_dom"/>
</dbReference>
<dbReference type="InterPro" id="IPR036890">
    <property type="entry name" value="HATPase_C_sf"/>
</dbReference>